<proteinExistence type="inferred from homology"/>
<accession>A0A4R3Y6E4</accession>
<dbReference type="SMART" id="SM00564">
    <property type="entry name" value="PQQ"/>
    <property type="match status" value="5"/>
</dbReference>
<comment type="subunit">
    <text evidence="4">Part of the Bam complex.</text>
</comment>
<comment type="subcellular location">
    <subcellularLocation>
        <location evidence="4">Cell outer membrane</location>
    </subcellularLocation>
</comment>
<dbReference type="PANTHER" id="PTHR34512">
    <property type="entry name" value="CELL SURFACE PROTEIN"/>
    <property type="match status" value="1"/>
</dbReference>
<dbReference type="Pfam" id="PF13360">
    <property type="entry name" value="PQQ_2"/>
    <property type="match status" value="1"/>
</dbReference>
<dbReference type="GO" id="GO:0051205">
    <property type="term" value="P:protein insertion into membrane"/>
    <property type="evidence" value="ECO:0007669"/>
    <property type="project" value="UniProtKB-UniRule"/>
</dbReference>
<dbReference type="InterPro" id="IPR018391">
    <property type="entry name" value="PQQ_b-propeller_rpt"/>
</dbReference>
<protein>
    <recommendedName>
        <fullName evidence="4">Outer membrane protein assembly factor BamB</fullName>
    </recommendedName>
</protein>
<dbReference type="HAMAP" id="MF_00923">
    <property type="entry name" value="OM_assembly_BamB"/>
    <property type="match status" value="1"/>
</dbReference>
<dbReference type="GO" id="GO:0009279">
    <property type="term" value="C:cell outer membrane"/>
    <property type="evidence" value="ECO:0007669"/>
    <property type="project" value="UniProtKB-SubCell"/>
</dbReference>
<dbReference type="PANTHER" id="PTHR34512:SF30">
    <property type="entry name" value="OUTER MEMBRANE PROTEIN ASSEMBLY FACTOR BAMB"/>
    <property type="match status" value="1"/>
</dbReference>
<comment type="function">
    <text evidence="4">Part of the outer membrane protein assembly complex, which is involved in assembly and insertion of beta-barrel proteins into the outer membrane.</text>
</comment>
<dbReference type="NCBIfam" id="TIGR03300">
    <property type="entry name" value="assembly_YfgL"/>
    <property type="match status" value="1"/>
</dbReference>
<sequence length="385" mass="40824">MMEKKKINFIGGLIVLLLTSQLSGCASWFSGKDNSEKPAPLVEFKQTAVLKPLWRESAGSAGDYVFTPANMKGSVYAASHDGYLSRYDADSGKQSWRVETGKKLSGGVGAGDGMVFVGTGKGEVLSYSDDGKLLWQSQLSSEVLSAPQTEDGVVVIRTGDGKIFGLDAKDGKRKWVYQRATPALTVRSNVGVVVTHGAVFAGFAGGKLVGLNLINGNVGWEATVALPKGATELERIADITSLPVVDTREVCAVAYQGRVACFETQSGNPIWARDISSIAGMAMDQRNVYISDDKGAVVALDKTSGSSVWKQDKLFARKLSAPVVRRGYVVVGDVEGYVHLMLIEDGSFAARAATDGSSIGSQPVALENGFVVQTRSGGLHAFTIQ</sequence>
<reference evidence="6 7" key="1">
    <citation type="submission" date="2019-03" db="EMBL/GenBank/DDBJ databases">
        <title>Genomic Encyclopedia of Type Strains, Phase IV (KMG-IV): sequencing the most valuable type-strain genomes for metagenomic binning, comparative biology and taxonomic classification.</title>
        <authorList>
            <person name="Goeker M."/>
        </authorList>
    </citation>
    <scope>NUCLEOTIDE SEQUENCE [LARGE SCALE GENOMIC DNA]</scope>
    <source>
        <strain evidence="6 7">DSM 100309</strain>
    </source>
</reference>
<feature type="domain" description="Pyrrolo-quinoline quinone repeat" evidence="5">
    <location>
        <begin position="81"/>
        <end position="311"/>
    </location>
</feature>
<keyword evidence="3 4" id="KW-0998">Cell outer membrane</keyword>
<keyword evidence="7" id="KW-1185">Reference proteome</keyword>
<dbReference type="InterPro" id="IPR015943">
    <property type="entry name" value="WD40/YVTN_repeat-like_dom_sf"/>
</dbReference>
<dbReference type="SUPFAM" id="SSF50998">
    <property type="entry name" value="Quinoprotein alcohol dehydrogenase-like"/>
    <property type="match status" value="1"/>
</dbReference>
<dbReference type="AlphaFoldDB" id="A0A4R3Y6E4"/>
<dbReference type="InterPro" id="IPR011047">
    <property type="entry name" value="Quinoprotein_ADH-like_sf"/>
</dbReference>
<gene>
    <name evidence="4" type="primary">bamB</name>
    <name evidence="6" type="ORF">EDC63_10565</name>
</gene>
<comment type="caution">
    <text evidence="6">The sequence shown here is derived from an EMBL/GenBank/DDBJ whole genome shotgun (WGS) entry which is preliminary data.</text>
</comment>
<dbReference type="InterPro" id="IPR002372">
    <property type="entry name" value="PQQ_rpt_dom"/>
</dbReference>
<dbReference type="RefSeq" id="WP_223248198.1">
    <property type="nucleotide sequence ID" value="NZ_BHVT01000017.1"/>
</dbReference>
<dbReference type="InterPro" id="IPR017687">
    <property type="entry name" value="BamB"/>
</dbReference>
<dbReference type="GO" id="GO:0043165">
    <property type="term" value="P:Gram-negative-bacterium-type cell outer membrane assembly"/>
    <property type="evidence" value="ECO:0007669"/>
    <property type="project" value="UniProtKB-UniRule"/>
</dbReference>
<evidence type="ECO:0000256" key="1">
    <source>
        <dbReference type="ARBA" id="ARBA00022729"/>
    </source>
</evidence>
<dbReference type="EMBL" id="SMCO01000005">
    <property type="protein sequence ID" value="TCV87396.1"/>
    <property type="molecule type" value="Genomic_DNA"/>
</dbReference>
<organism evidence="6 7">
    <name type="scientific">Sulfurirhabdus autotrophica</name>
    <dbReference type="NCBI Taxonomy" id="1706046"/>
    <lineage>
        <taxon>Bacteria</taxon>
        <taxon>Pseudomonadati</taxon>
        <taxon>Pseudomonadota</taxon>
        <taxon>Betaproteobacteria</taxon>
        <taxon>Nitrosomonadales</taxon>
        <taxon>Sulfuricellaceae</taxon>
        <taxon>Sulfurirhabdus</taxon>
    </lineage>
</organism>
<dbReference type="Gene3D" id="2.130.10.10">
    <property type="entry name" value="YVTN repeat-like/Quinoprotein amine dehydrogenase"/>
    <property type="match status" value="1"/>
</dbReference>
<keyword evidence="2 4" id="KW-0472">Membrane</keyword>
<evidence type="ECO:0000313" key="7">
    <source>
        <dbReference type="Proteomes" id="UP000295367"/>
    </source>
</evidence>
<comment type="similarity">
    <text evidence="4">Belongs to the BamB family.</text>
</comment>
<evidence type="ECO:0000313" key="6">
    <source>
        <dbReference type="EMBL" id="TCV87396.1"/>
    </source>
</evidence>
<dbReference type="Proteomes" id="UP000295367">
    <property type="component" value="Unassembled WGS sequence"/>
</dbReference>
<evidence type="ECO:0000256" key="3">
    <source>
        <dbReference type="ARBA" id="ARBA00023237"/>
    </source>
</evidence>
<evidence type="ECO:0000259" key="5">
    <source>
        <dbReference type="Pfam" id="PF13360"/>
    </source>
</evidence>
<evidence type="ECO:0000256" key="4">
    <source>
        <dbReference type="HAMAP-Rule" id="MF_00923"/>
    </source>
</evidence>
<keyword evidence="1 4" id="KW-0732">Signal</keyword>
<name>A0A4R3Y6E4_9PROT</name>
<evidence type="ECO:0000256" key="2">
    <source>
        <dbReference type="ARBA" id="ARBA00023136"/>
    </source>
</evidence>